<dbReference type="AlphaFoldDB" id="A0A0A9FV90"/>
<name>A0A0A9FV90_ARUDO</name>
<reference evidence="1" key="1">
    <citation type="submission" date="2014-09" db="EMBL/GenBank/DDBJ databases">
        <authorList>
            <person name="Magalhaes I.L.F."/>
            <person name="Oliveira U."/>
            <person name="Santos F.R."/>
            <person name="Vidigal T.H.D.A."/>
            <person name="Brescovit A.D."/>
            <person name="Santos A.J."/>
        </authorList>
    </citation>
    <scope>NUCLEOTIDE SEQUENCE</scope>
    <source>
        <tissue evidence="1">Shoot tissue taken approximately 20 cm above the soil surface</tissue>
    </source>
</reference>
<organism evidence="1">
    <name type="scientific">Arundo donax</name>
    <name type="common">Giant reed</name>
    <name type="synonym">Donax arundinaceus</name>
    <dbReference type="NCBI Taxonomy" id="35708"/>
    <lineage>
        <taxon>Eukaryota</taxon>
        <taxon>Viridiplantae</taxon>
        <taxon>Streptophyta</taxon>
        <taxon>Embryophyta</taxon>
        <taxon>Tracheophyta</taxon>
        <taxon>Spermatophyta</taxon>
        <taxon>Magnoliopsida</taxon>
        <taxon>Liliopsida</taxon>
        <taxon>Poales</taxon>
        <taxon>Poaceae</taxon>
        <taxon>PACMAD clade</taxon>
        <taxon>Arundinoideae</taxon>
        <taxon>Arundineae</taxon>
        <taxon>Arundo</taxon>
    </lineage>
</organism>
<sequence length="251" mass="27302">MGASAVGNHRLGEAEPDLGIFGEPRCHRAAREHHRGHRPAAIARHLNTTAVIALKVEQVCPIASLMRVMLSGEISATWVTKLNAVNDSGSPRDSLGGSRITSRSYIGATDGAGSPPCQLARRLQELRRALAVEHQVAEADQSSNFLHIEISPRIQRSSIRMVFLVLGSDKGIERRLNLGHEDEILGLLRVWRSPRQHGDLIKGARRETDPPPDVGRGAAAWRVGERAAMAIPWSGWGEGEEGPSWWHGATG</sequence>
<dbReference type="EMBL" id="GBRH01185638">
    <property type="protein sequence ID" value="JAE12258.1"/>
    <property type="molecule type" value="Transcribed_RNA"/>
</dbReference>
<protein>
    <submittedName>
        <fullName evidence="1">Uncharacterized protein</fullName>
    </submittedName>
</protein>
<accession>A0A0A9FV90</accession>
<proteinExistence type="predicted"/>
<reference evidence="1" key="2">
    <citation type="journal article" date="2015" name="Data Brief">
        <title>Shoot transcriptome of the giant reed, Arundo donax.</title>
        <authorList>
            <person name="Barrero R.A."/>
            <person name="Guerrero F.D."/>
            <person name="Moolhuijzen P."/>
            <person name="Goolsby J.A."/>
            <person name="Tidwell J."/>
            <person name="Bellgard S.E."/>
            <person name="Bellgard M.I."/>
        </authorList>
    </citation>
    <scope>NUCLEOTIDE SEQUENCE</scope>
    <source>
        <tissue evidence="1">Shoot tissue taken approximately 20 cm above the soil surface</tissue>
    </source>
</reference>
<evidence type="ECO:0000313" key="1">
    <source>
        <dbReference type="EMBL" id="JAE12258.1"/>
    </source>
</evidence>